<feature type="chain" id="PRO_5047320779" description="Surface antigen domain-containing protein" evidence="1">
    <location>
        <begin position="22"/>
        <end position="129"/>
    </location>
</feature>
<protein>
    <recommendedName>
        <fullName evidence="4">Surface antigen domain-containing protein</fullName>
    </recommendedName>
</protein>
<keyword evidence="3" id="KW-1185">Reference proteome</keyword>
<evidence type="ECO:0000256" key="1">
    <source>
        <dbReference type="SAM" id="SignalP"/>
    </source>
</evidence>
<sequence>MKSFLVVIASLLAGGCQLTHAEEPQQAVITNPGTEVKSELQQVIHQAIAGTPVKLADDALTKRDTLYIEQNMGRDAQGNPIMGRHNNKPQVFRLQIQGGQCQLIHGASGKVFALQKVSCRALDTPHPLN</sequence>
<name>A0ABQ1R3Z7_9ALTE</name>
<accession>A0ABQ1R3Z7</accession>
<feature type="signal peptide" evidence="1">
    <location>
        <begin position="1"/>
        <end position="21"/>
    </location>
</feature>
<dbReference type="PROSITE" id="PS51257">
    <property type="entry name" value="PROKAR_LIPOPROTEIN"/>
    <property type="match status" value="1"/>
</dbReference>
<gene>
    <name evidence="2" type="ORF">GCM10011357_11010</name>
</gene>
<organism evidence="2 3">
    <name type="scientific">Lacimicrobium alkaliphilum</name>
    <dbReference type="NCBI Taxonomy" id="1526571"/>
    <lineage>
        <taxon>Bacteria</taxon>
        <taxon>Pseudomonadati</taxon>
        <taxon>Pseudomonadota</taxon>
        <taxon>Gammaproteobacteria</taxon>
        <taxon>Alteromonadales</taxon>
        <taxon>Alteromonadaceae</taxon>
        <taxon>Lacimicrobium</taxon>
    </lineage>
</organism>
<evidence type="ECO:0000313" key="3">
    <source>
        <dbReference type="Proteomes" id="UP000614272"/>
    </source>
</evidence>
<dbReference type="RefSeq" id="WP_099034028.1">
    <property type="nucleotide sequence ID" value="NZ_BMGJ01000003.1"/>
</dbReference>
<evidence type="ECO:0000313" key="2">
    <source>
        <dbReference type="EMBL" id="GGD57365.1"/>
    </source>
</evidence>
<reference evidence="3" key="1">
    <citation type="journal article" date="2019" name="Int. J. Syst. Evol. Microbiol.">
        <title>The Global Catalogue of Microorganisms (GCM) 10K type strain sequencing project: providing services to taxonomists for standard genome sequencing and annotation.</title>
        <authorList>
            <consortium name="The Broad Institute Genomics Platform"/>
            <consortium name="The Broad Institute Genome Sequencing Center for Infectious Disease"/>
            <person name="Wu L."/>
            <person name="Ma J."/>
        </authorList>
    </citation>
    <scope>NUCLEOTIDE SEQUENCE [LARGE SCALE GENOMIC DNA]</scope>
    <source>
        <strain evidence="3">CGMCC 1.12923</strain>
    </source>
</reference>
<comment type="caution">
    <text evidence="2">The sequence shown here is derived from an EMBL/GenBank/DDBJ whole genome shotgun (WGS) entry which is preliminary data.</text>
</comment>
<proteinExistence type="predicted"/>
<keyword evidence="1" id="KW-0732">Signal</keyword>
<evidence type="ECO:0008006" key="4">
    <source>
        <dbReference type="Google" id="ProtNLM"/>
    </source>
</evidence>
<dbReference type="EMBL" id="BMGJ01000003">
    <property type="protein sequence ID" value="GGD57365.1"/>
    <property type="molecule type" value="Genomic_DNA"/>
</dbReference>
<dbReference type="Proteomes" id="UP000614272">
    <property type="component" value="Unassembled WGS sequence"/>
</dbReference>